<evidence type="ECO:0000256" key="1">
    <source>
        <dbReference type="ARBA" id="ARBA00022801"/>
    </source>
</evidence>
<dbReference type="RefSeq" id="WP_129425192.1">
    <property type="nucleotide sequence ID" value="NZ_SDPW01000001.1"/>
</dbReference>
<gene>
    <name evidence="4" type="ORF">ET524_09165</name>
</gene>
<dbReference type="InterPro" id="IPR002933">
    <property type="entry name" value="Peptidase_M20"/>
</dbReference>
<dbReference type="OrthoDB" id="9777385at2"/>
<dbReference type="GO" id="GO:0050118">
    <property type="term" value="F:N-acetyldiaminopimelate deacetylase activity"/>
    <property type="evidence" value="ECO:0007669"/>
    <property type="project" value="UniProtKB-ARBA"/>
</dbReference>
<dbReference type="InterPro" id="IPR011650">
    <property type="entry name" value="Peptidase_M20_dimer"/>
</dbReference>
<comment type="cofactor">
    <cofactor evidence="2">
        <name>Mn(2+)</name>
        <dbReference type="ChEBI" id="CHEBI:29035"/>
    </cofactor>
    <text evidence="2">The Mn(2+) ion enhances activity.</text>
</comment>
<dbReference type="EMBL" id="SDPW01000001">
    <property type="protein sequence ID" value="RXZ54628.1"/>
    <property type="molecule type" value="Genomic_DNA"/>
</dbReference>
<dbReference type="NCBIfam" id="TIGR01891">
    <property type="entry name" value="amidohydrolases"/>
    <property type="match status" value="1"/>
</dbReference>
<feature type="binding site" evidence="2">
    <location>
        <position position="193"/>
    </location>
    <ligand>
        <name>Mn(2+)</name>
        <dbReference type="ChEBI" id="CHEBI:29035"/>
        <label>2</label>
    </ligand>
</feature>
<sequence length="421" mass="44368">MTAVITACPAFSQAYETAAGTKTVQQVRALGAAAEADVIAARRLFHRFPETSGNEENTQQLLSKQLSDLGIEHTCLENHGIIATIRGTAPGAYGSDGTPAHRVALRADMDALPVTEDTGAAFASENPGVMHACGHDAHMAMMLGAVRILRDVADQLVGEVRIIFQPAEEISIGALSMIEAGALEGVDAIYGAHIWSEVPAGTVSCAPGQRMANTDWFHIEIEGVSAHGSMPHKGVDAVVVGAEMVMALQVLVSRDVSPFEPVVVTVGEFHGGEARNVMAGHATLTGTVRTWSEQMRAEVPDRLEHIVSRSAHALGAKATFAFEPGNAGLANDPACAEVARQAVLDTLGAEGVADYRGTLSGEDFSEYLRLVPGVFCFVGTRNPAVGAEHPQHSCHYTIDESVLVKGSMVAAQWACRMLAGK</sequence>
<evidence type="ECO:0000313" key="4">
    <source>
        <dbReference type="EMBL" id="RXZ54628.1"/>
    </source>
</evidence>
<proteinExistence type="predicted"/>
<organism evidence="4 5">
    <name type="scientific">Senegalimassilia faecalis</name>
    <dbReference type="NCBI Taxonomy" id="2509433"/>
    <lineage>
        <taxon>Bacteria</taxon>
        <taxon>Bacillati</taxon>
        <taxon>Actinomycetota</taxon>
        <taxon>Coriobacteriia</taxon>
        <taxon>Coriobacteriales</taxon>
        <taxon>Coriobacteriaceae</taxon>
        <taxon>Senegalimassilia</taxon>
    </lineage>
</organism>
<dbReference type="InterPro" id="IPR036264">
    <property type="entry name" value="Bact_exopeptidase_dim_dom"/>
</dbReference>
<dbReference type="Pfam" id="PF07687">
    <property type="entry name" value="M20_dimer"/>
    <property type="match status" value="1"/>
</dbReference>
<dbReference type="PANTHER" id="PTHR11014:SF63">
    <property type="entry name" value="METALLOPEPTIDASE, PUTATIVE (AFU_ORTHOLOGUE AFUA_6G09600)-RELATED"/>
    <property type="match status" value="1"/>
</dbReference>
<keyword evidence="2" id="KW-0464">Manganese</keyword>
<evidence type="ECO:0000256" key="2">
    <source>
        <dbReference type="PIRSR" id="PIRSR005962-1"/>
    </source>
</evidence>
<name>A0A4Q2K2D8_9ACTN</name>
<feature type="domain" description="Peptidase M20 dimerisation" evidence="3">
    <location>
        <begin position="215"/>
        <end position="310"/>
    </location>
</feature>
<keyword evidence="1 4" id="KW-0378">Hydrolase</keyword>
<protein>
    <submittedName>
        <fullName evidence="4">Amidohydrolase</fullName>
    </submittedName>
</protein>
<dbReference type="Proteomes" id="UP000293345">
    <property type="component" value="Unassembled WGS sequence"/>
</dbReference>
<dbReference type="Pfam" id="PF01546">
    <property type="entry name" value="Peptidase_M20"/>
    <property type="match status" value="1"/>
</dbReference>
<dbReference type="InterPro" id="IPR017439">
    <property type="entry name" value="Amidohydrolase"/>
</dbReference>
<dbReference type="AlphaFoldDB" id="A0A4Q2K2D8"/>
<accession>A0A4Q2K2D8</accession>
<dbReference type="Gene3D" id="3.30.70.360">
    <property type="match status" value="1"/>
</dbReference>
<evidence type="ECO:0000259" key="3">
    <source>
        <dbReference type="Pfam" id="PF07687"/>
    </source>
</evidence>
<keyword evidence="5" id="KW-1185">Reference proteome</keyword>
<dbReference type="Gene3D" id="3.40.630.10">
    <property type="entry name" value="Zn peptidases"/>
    <property type="match status" value="1"/>
</dbReference>
<keyword evidence="2" id="KW-0479">Metal-binding</keyword>
<dbReference type="GO" id="GO:0019877">
    <property type="term" value="P:diaminopimelate biosynthetic process"/>
    <property type="evidence" value="ECO:0007669"/>
    <property type="project" value="UniProtKB-ARBA"/>
</dbReference>
<reference evidence="4 5" key="1">
    <citation type="submission" date="2019-01" db="EMBL/GenBank/DDBJ databases">
        <title>Senegalimassilia sp. nov. KGMB04484 isolated human feces.</title>
        <authorList>
            <person name="Han K.-I."/>
            <person name="Kim J.-S."/>
            <person name="Lee K.C."/>
            <person name="Suh M.K."/>
            <person name="Eom M.K."/>
            <person name="Lee J.H."/>
            <person name="Park S.-H."/>
            <person name="Kang S.W."/>
            <person name="Park J.-E."/>
            <person name="Oh B.S."/>
            <person name="Yu S.Y."/>
            <person name="Choi S.-H."/>
            <person name="Lee D.H."/>
            <person name="Yoon H."/>
            <person name="Kim B.-Y."/>
            <person name="Lee J.H."/>
            <person name="Lee J.-S."/>
        </authorList>
    </citation>
    <scope>NUCLEOTIDE SEQUENCE [LARGE SCALE GENOMIC DNA]</scope>
    <source>
        <strain evidence="4 5">KGMB04484</strain>
    </source>
</reference>
<feature type="binding site" evidence="2">
    <location>
        <position position="169"/>
    </location>
    <ligand>
        <name>Mn(2+)</name>
        <dbReference type="ChEBI" id="CHEBI:29035"/>
        <label>2</label>
    </ligand>
</feature>
<dbReference type="FunFam" id="3.30.70.360:FF:000001">
    <property type="entry name" value="N-acetyldiaminopimelate deacetylase"/>
    <property type="match status" value="1"/>
</dbReference>
<dbReference type="PANTHER" id="PTHR11014">
    <property type="entry name" value="PEPTIDASE M20 FAMILY MEMBER"/>
    <property type="match status" value="1"/>
</dbReference>
<dbReference type="SUPFAM" id="SSF53187">
    <property type="entry name" value="Zn-dependent exopeptidases"/>
    <property type="match status" value="1"/>
</dbReference>
<dbReference type="PIRSF" id="PIRSF005962">
    <property type="entry name" value="Pept_M20D_amidohydro"/>
    <property type="match status" value="1"/>
</dbReference>
<feature type="binding site" evidence="2">
    <location>
        <position position="135"/>
    </location>
    <ligand>
        <name>Mn(2+)</name>
        <dbReference type="ChEBI" id="CHEBI:29035"/>
        <label>2</label>
    </ligand>
</feature>
<dbReference type="GO" id="GO:0046872">
    <property type="term" value="F:metal ion binding"/>
    <property type="evidence" value="ECO:0007669"/>
    <property type="project" value="UniProtKB-KW"/>
</dbReference>
<feature type="binding site" evidence="2">
    <location>
        <position position="133"/>
    </location>
    <ligand>
        <name>Mn(2+)</name>
        <dbReference type="ChEBI" id="CHEBI:29035"/>
        <label>2</label>
    </ligand>
</feature>
<comment type="caution">
    <text evidence="4">The sequence shown here is derived from an EMBL/GenBank/DDBJ whole genome shotgun (WGS) entry which is preliminary data.</text>
</comment>
<evidence type="ECO:0000313" key="5">
    <source>
        <dbReference type="Proteomes" id="UP000293345"/>
    </source>
</evidence>
<dbReference type="SUPFAM" id="SSF55031">
    <property type="entry name" value="Bacterial exopeptidase dimerisation domain"/>
    <property type="match status" value="1"/>
</dbReference>
<feature type="binding site" evidence="2">
    <location>
        <position position="392"/>
    </location>
    <ligand>
        <name>Mn(2+)</name>
        <dbReference type="ChEBI" id="CHEBI:29035"/>
        <label>2</label>
    </ligand>
</feature>